<dbReference type="AlphaFoldDB" id="A0A9Q8ZCV2"/>
<dbReference type="VEuPathDB" id="FungiDB:yc1106_07553"/>
<evidence type="ECO:0000313" key="1">
    <source>
        <dbReference type="EMBL" id="USP80279.1"/>
    </source>
</evidence>
<reference evidence="1" key="1">
    <citation type="submission" date="2021-12" db="EMBL/GenBank/DDBJ databases">
        <title>Curvularia clavata genome.</title>
        <authorList>
            <person name="Cao Y."/>
        </authorList>
    </citation>
    <scope>NUCLEOTIDE SEQUENCE</scope>
    <source>
        <strain evidence="1">Yc1106</strain>
    </source>
</reference>
<evidence type="ECO:0000313" key="2">
    <source>
        <dbReference type="Proteomes" id="UP001056012"/>
    </source>
</evidence>
<keyword evidence="2" id="KW-1185">Reference proteome</keyword>
<accession>A0A9Q8ZCV2</accession>
<dbReference type="Proteomes" id="UP001056012">
    <property type="component" value="Chromosome 5"/>
</dbReference>
<name>A0A9Q8ZCV2_CURCL</name>
<sequence length="252" mass="28404">MPTERLQIFMSRIWSGLQKLWQRHPKGCFTVTLILDQAIIPALTYTINTTTRNPGQDCMVDCYNLVAASWDSLGRPDLATGLAIPLVRLARLMTNAGAVLPKYMTTSSRTNKLIWRANACLPIADEHISWNFIIEAAQPASTRYFELLHLYTVLISQSIAHFPEPHPFPSRRHDVMNLVVERCCTKIGGSGCAWKGRPSNELKDKLVVVYEELRRYQIEKGKVSLRGHSEEEAIVRGLWALAAWSSARGARS</sequence>
<protein>
    <submittedName>
        <fullName evidence="1">Uncharacterized protein</fullName>
    </submittedName>
</protein>
<dbReference type="OrthoDB" id="8062037at2759"/>
<dbReference type="EMBL" id="CP089278">
    <property type="protein sequence ID" value="USP80279.1"/>
    <property type="molecule type" value="Genomic_DNA"/>
</dbReference>
<gene>
    <name evidence="1" type="ORF">yc1106_07553</name>
</gene>
<proteinExistence type="predicted"/>
<organism evidence="1 2">
    <name type="scientific">Curvularia clavata</name>
    <dbReference type="NCBI Taxonomy" id="95742"/>
    <lineage>
        <taxon>Eukaryota</taxon>
        <taxon>Fungi</taxon>
        <taxon>Dikarya</taxon>
        <taxon>Ascomycota</taxon>
        <taxon>Pezizomycotina</taxon>
        <taxon>Dothideomycetes</taxon>
        <taxon>Pleosporomycetidae</taxon>
        <taxon>Pleosporales</taxon>
        <taxon>Pleosporineae</taxon>
        <taxon>Pleosporaceae</taxon>
        <taxon>Curvularia</taxon>
    </lineage>
</organism>